<sequence length="281" mass="32700">MTTNYVSKADKIFIENIQDILNNGTSTVGHKIRPIYKDGTPAHTIYVNQIVEKYDISKGEFPITTLRPIAIKSAIKEILWIYQDQSNDLSVLEEKHNIMWWRDWEVDNTNTIGQRYGATVKKYDLMNKLLDGLTNEPYTRRHIIDLYQYADFEETAGLHPCAFLTVWSARGEYLDMTLHQRSSDYLVAGHVNKMQYVALLMMVARHVGLKPGVFMHVIDNLHIYDRHIDQAKELLSRTPSEKQPKLILKEGKTNFYDFTLDDFELIDYEPVKPQLKFDLGI</sequence>
<evidence type="ECO:0000256" key="2">
    <source>
        <dbReference type="ARBA" id="ARBA00022603"/>
    </source>
</evidence>
<dbReference type="Proteomes" id="UP000662088">
    <property type="component" value="Unassembled WGS sequence"/>
</dbReference>
<dbReference type="RefSeq" id="WP_186835496.1">
    <property type="nucleotide sequence ID" value="NZ_JACOOQ010000021.1"/>
</dbReference>
<keyword evidence="3 5" id="KW-0808">Transferase</keyword>
<evidence type="ECO:0000256" key="3">
    <source>
        <dbReference type="ARBA" id="ARBA00022679"/>
    </source>
</evidence>
<dbReference type="GO" id="GO:0006235">
    <property type="term" value="P:dTTP biosynthetic process"/>
    <property type="evidence" value="ECO:0007669"/>
    <property type="project" value="UniProtKB-UniRule"/>
</dbReference>
<evidence type="ECO:0000256" key="1">
    <source>
        <dbReference type="ARBA" id="ARBA00011947"/>
    </source>
</evidence>
<feature type="binding site" evidence="5">
    <location>
        <position position="184"/>
    </location>
    <ligand>
        <name>(6R)-5,10-methylene-5,6,7,8-tetrahydrofolate</name>
        <dbReference type="ChEBI" id="CHEBI:15636"/>
    </ligand>
</feature>
<evidence type="ECO:0000259" key="6">
    <source>
        <dbReference type="Pfam" id="PF00303"/>
    </source>
</evidence>
<feature type="domain" description="Thymidylate synthase/dCMP hydroxymethylase" evidence="6">
    <location>
        <begin position="12"/>
        <end position="278"/>
    </location>
</feature>
<dbReference type="EMBL" id="JACOOQ010000021">
    <property type="protein sequence ID" value="MBC5641000.1"/>
    <property type="molecule type" value="Genomic_DNA"/>
</dbReference>
<keyword evidence="5" id="KW-0963">Cytoplasm</keyword>
<feature type="binding site" description="in other chain" evidence="5">
    <location>
        <begin position="181"/>
        <end position="184"/>
    </location>
    <ligand>
        <name>dUMP</name>
        <dbReference type="ChEBI" id="CHEBI:246422"/>
        <note>ligand shared between dimeric partners</note>
    </ligand>
</feature>
<dbReference type="Pfam" id="PF00303">
    <property type="entry name" value="Thymidylat_synt"/>
    <property type="match status" value="1"/>
</dbReference>
<dbReference type="SUPFAM" id="SSF55831">
    <property type="entry name" value="Thymidylate synthase/dCMP hydroxymethylase"/>
    <property type="match status" value="1"/>
</dbReference>
<dbReference type="InterPro" id="IPR036926">
    <property type="entry name" value="Thymidate_synth/dCMP_Mease_sf"/>
</dbReference>
<keyword evidence="2 5" id="KW-0489">Methyltransferase</keyword>
<dbReference type="InterPro" id="IPR045097">
    <property type="entry name" value="Thymidate_synth/dCMP_Mease"/>
</dbReference>
<dbReference type="GO" id="GO:0004799">
    <property type="term" value="F:thymidylate synthase activity"/>
    <property type="evidence" value="ECO:0007669"/>
    <property type="project" value="UniProtKB-UniRule"/>
</dbReference>
<dbReference type="AlphaFoldDB" id="A0A8I0AFV8"/>
<dbReference type="PRINTS" id="PR00108">
    <property type="entry name" value="THYMDSNTHASE"/>
</dbReference>
<comment type="caution">
    <text evidence="7">The sequence shown here is derived from an EMBL/GenBank/DDBJ whole genome shotgun (WGS) entry which is preliminary data.</text>
</comment>
<protein>
    <recommendedName>
        <fullName evidence="1 5">Thymidylate synthase</fullName>
        <shortName evidence="5">TS</shortName>
        <shortName evidence="5">TSase</shortName>
        <ecNumber evidence="1 5">2.1.1.45</ecNumber>
    </recommendedName>
</protein>
<evidence type="ECO:0000256" key="4">
    <source>
        <dbReference type="ARBA" id="ARBA00022727"/>
    </source>
</evidence>
<keyword evidence="4 5" id="KW-0545">Nucleotide biosynthesis</keyword>
<dbReference type="GO" id="GO:0032259">
    <property type="term" value="P:methylation"/>
    <property type="evidence" value="ECO:0007669"/>
    <property type="project" value="UniProtKB-KW"/>
</dbReference>
<dbReference type="NCBIfam" id="NF002495">
    <property type="entry name" value="PRK01827.1-1"/>
    <property type="match status" value="1"/>
</dbReference>
<reference evidence="7" key="1">
    <citation type="submission" date="2020-08" db="EMBL/GenBank/DDBJ databases">
        <title>Genome public.</title>
        <authorList>
            <person name="Liu C."/>
            <person name="Sun Q."/>
        </authorList>
    </citation>
    <scope>NUCLEOTIDE SEQUENCE</scope>
    <source>
        <strain evidence="7">NSJ-42</strain>
    </source>
</reference>
<comment type="pathway">
    <text evidence="5">Pyrimidine metabolism; dTTP biosynthesis.</text>
</comment>
<feature type="binding site" description="in other chain" evidence="5">
    <location>
        <position position="192"/>
    </location>
    <ligand>
        <name>dUMP</name>
        <dbReference type="ChEBI" id="CHEBI:246422"/>
        <note>ligand shared between dimeric partners</note>
    </ligand>
</feature>
<gene>
    <name evidence="5" type="primary">thyA</name>
    <name evidence="7" type="ORF">H8R92_11355</name>
</gene>
<evidence type="ECO:0000313" key="7">
    <source>
        <dbReference type="EMBL" id="MBC5641000.1"/>
    </source>
</evidence>
<comment type="similarity">
    <text evidence="5">Belongs to the thymidylate synthase family. Bacterial-type ThyA subfamily.</text>
</comment>
<name>A0A8I0AFV8_9CLOT</name>
<comment type="function">
    <text evidence="5">Catalyzes the reductive methylation of 2'-deoxyuridine-5'-monophosphate (dUMP) to 2'-deoxythymidine-5'-monophosphate (dTMP) while utilizing 5,10-methylenetetrahydrofolate (mTHF) as the methyl donor and reductant in the reaction, yielding dihydrofolate (DHF) as a by-product. This enzymatic reaction provides an intracellular de novo source of dTMP, an essential precursor for DNA biosynthesis.</text>
</comment>
<dbReference type="Gene3D" id="3.30.572.10">
    <property type="entry name" value="Thymidylate synthase/dCMP hydroxymethylase domain"/>
    <property type="match status" value="1"/>
</dbReference>
<accession>A0A8I0AFV8</accession>
<dbReference type="PANTHER" id="PTHR11548">
    <property type="entry name" value="THYMIDYLATE SYNTHASE 1"/>
    <property type="match status" value="1"/>
</dbReference>
<dbReference type="UniPathway" id="UPA00575"/>
<dbReference type="InterPro" id="IPR000398">
    <property type="entry name" value="Thymidylate_synthase"/>
</dbReference>
<comment type="subunit">
    <text evidence="5">Homodimer.</text>
</comment>
<comment type="caution">
    <text evidence="5">Lacks conserved residue(s) required for the propagation of feature annotation.</text>
</comment>
<dbReference type="CDD" id="cd00351">
    <property type="entry name" value="TS_Pyrimidine_HMase"/>
    <property type="match status" value="1"/>
</dbReference>
<feature type="binding site" evidence="5">
    <location>
        <begin position="140"/>
        <end position="141"/>
    </location>
    <ligand>
        <name>dUMP</name>
        <dbReference type="ChEBI" id="CHEBI:246422"/>
        <note>ligand shared between dimeric partners</note>
    </ligand>
</feature>
<proteinExistence type="inferred from homology"/>
<dbReference type="EC" id="2.1.1.45" evidence="1 5"/>
<comment type="subcellular location">
    <subcellularLocation>
        <location evidence="5">Cytoplasm</location>
    </subcellularLocation>
</comment>
<keyword evidence="8" id="KW-1185">Reference proteome</keyword>
<feature type="active site" description="Nucleophile" evidence="5">
    <location>
        <position position="161"/>
    </location>
</feature>
<comment type="catalytic activity">
    <reaction evidence="5">
        <text>dUMP + (6R)-5,10-methylene-5,6,7,8-tetrahydrofolate = 7,8-dihydrofolate + dTMP</text>
        <dbReference type="Rhea" id="RHEA:12104"/>
        <dbReference type="ChEBI" id="CHEBI:15636"/>
        <dbReference type="ChEBI" id="CHEBI:57451"/>
        <dbReference type="ChEBI" id="CHEBI:63528"/>
        <dbReference type="ChEBI" id="CHEBI:246422"/>
        <dbReference type="EC" id="2.1.1.45"/>
    </reaction>
</comment>
<organism evidence="7 8">
    <name type="scientific">Clostridium lentum</name>
    <dbReference type="NCBI Taxonomy" id="2763037"/>
    <lineage>
        <taxon>Bacteria</taxon>
        <taxon>Bacillati</taxon>
        <taxon>Bacillota</taxon>
        <taxon>Clostridia</taxon>
        <taxon>Eubacteriales</taxon>
        <taxon>Clostridiaceae</taxon>
        <taxon>Clostridium</taxon>
    </lineage>
</organism>
<dbReference type="PANTHER" id="PTHR11548:SF1">
    <property type="entry name" value="THYMIDYLATE SYNTHASE 1"/>
    <property type="match status" value="1"/>
</dbReference>
<dbReference type="GO" id="GO:0005829">
    <property type="term" value="C:cytosol"/>
    <property type="evidence" value="ECO:0007669"/>
    <property type="project" value="TreeGrafter"/>
</dbReference>
<dbReference type="InterPro" id="IPR023451">
    <property type="entry name" value="Thymidate_synth/dCMP_Mease_dom"/>
</dbReference>
<evidence type="ECO:0000313" key="8">
    <source>
        <dbReference type="Proteomes" id="UP000662088"/>
    </source>
</evidence>
<feature type="binding site" description="in other chain" evidence="5">
    <location>
        <begin position="222"/>
        <end position="224"/>
    </location>
    <ligand>
        <name>dUMP</name>
        <dbReference type="ChEBI" id="CHEBI:246422"/>
        <note>ligand shared between dimeric partners</note>
    </ligand>
</feature>
<dbReference type="HAMAP" id="MF_00008">
    <property type="entry name" value="Thymidy_synth_bact"/>
    <property type="match status" value="1"/>
</dbReference>
<evidence type="ECO:0000256" key="5">
    <source>
        <dbReference type="HAMAP-Rule" id="MF_00008"/>
    </source>
</evidence>
<dbReference type="GO" id="GO:0006231">
    <property type="term" value="P:dTMP biosynthetic process"/>
    <property type="evidence" value="ECO:0007669"/>
    <property type="project" value="UniProtKB-UniRule"/>
</dbReference>